<dbReference type="GO" id="GO:0030170">
    <property type="term" value="F:pyridoxal phosphate binding"/>
    <property type="evidence" value="ECO:0007669"/>
    <property type="project" value="InterPro"/>
</dbReference>
<dbReference type="AlphaFoldDB" id="E3CWS9"/>
<dbReference type="InterPro" id="IPR015424">
    <property type="entry name" value="PyrdxlP-dep_Trfase"/>
</dbReference>
<dbReference type="Proteomes" id="UP000005096">
    <property type="component" value="Chromosome"/>
</dbReference>
<comment type="subcellular location">
    <subcellularLocation>
        <location evidence="7">Cytoplasm</location>
    </subcellularLocation>
</comment>
<organism evidence="8 9">
    <name type="scientific">Aminomonas paucivorans DSM 12260</name>
    <dbReference type="NCBI Taxonomy" id="584708"/>
    <lineage>
        <taxon>Bacteria</taxon>
        <taxon>Thermotogati</taxon>
        <taxon>Synergistota</taxon>
        <taxon>Synergistia</taxon>
        <taxon>Synergistales</taxon>
        <taxon>Synergistaceae</taxon>
        <taxon>Aminomonas</taxon>
    </lineage>
</organism>
<dbReference type="GO" id="GO:0042286">
    <property type="term" value="F:glutamate-1-semialdehyde 2,1-aminomutase activity"/>
    <property type="evidence" value="ECO:0007669"/>
    <property type="project" value="UniProtKB-UniRule"/>
</dbReference>
<feature type="modified residue" description="N6-(pyridoxal phosphate)lysine" evidence="7">
    <location>
        <position position="264"/>
    </location>
</feature>
<dbReference type="PANTHER" id="PTHR43713">
    <property type="entry name" value="GLUTAMATE-1-SEMIALDEHYDE 2,1-AMINOMUTASE"/>
    <property type="match status" value="1"/>
</dbReference>
<dbReference type="Gene3D" id="3.90.1150.10">
    <property type="entry name" value="Aspartate Aminotransferase, domain 1"/>
    <property type="match status" value="1"/>
</dbReference>
<gene>
    <name evidence="7" type="primary">hemL</name>
    <name evidence="8" type="ORF">Apau_0147</name>
</gene>
<dbReference type="GO" id="GO:0006782">
    <property type="term" value="P:protoporphyrinogen IX biosynthetic process"/>
    <property type="evidence" value="ECO:0007669"/>
    <property type="project" value="UniProtKB-UniRule"/>
</dbReference>
<dbReference type="UniPathway" id="UPA00251">
    <property type="reaction ID" value="UER00317"/>
</dbReference>
<evidence type="ECO:0000256" key="2">
    <source>
        <dbReference type="ARBA" id="ARBA00004819"/>
    </source>
</evidence>
<reference evidence="8 9" key="1">
    <citation type="journal article" date="2010" name="Stand. Genomic Sci.">
        <title>Non-contiguous finished genome sequence of Aminomonas paucivorans type strain (GLU-3).</title>
        <authorList>
            <person name="Pitluck S."/>
            <person name="Yasawong M."/>
            <person name="Held B."/>
            <person name="Lapidus A."/>
            <person name="Nolan M."/>
            <person name="Copeland A."/>
            <person name="Lucas S."/>
            <person name="Del Rio T.G."/>
            <person name="Tice H."/>
            <person name="Cheng J.F."/>
            <person name="Chertkov O."/>
            <person name="Goodwin L."/>
            <person name="Tapia R."/>
            <person name="Han C."/>
            <person name="Liolios K."/>
            <person name="Ivanova N."/>
            <person name="Mavromatis K."/>
            <person name="Ovchinnikova G."/>
            <person name="Pati A."/>
            <person name="Chen A."/>
            <person name="Palaniappan K."/>
            <person name="Land M."/>
            <person name="Hauser L."/>
            <person name="Chang Y.J."/>
            <person name="Jeffries C.D."/>
            <person name="Pukall R."/>
            <person name="Spring S."/>
            <person name="Rohde M."/>
            <person name="Sikorski J."/>
            <person name="Goker M."/>
            <person name="Woyke T."/>
            <person name="Bristow J."/>
            <person name="Eisen J.A."/>
            <person name="Markowitz V."/>
            <person name="Hugenholtz P."/>
            <person name="Kyrpides N.C."/>
            <person name="Klenk H.P."/>
        </authorList>
    </citation>
    <scope>NUCLEOTIDE SEQUENCE [LARGE SCALE GENOMIC DNA]</scope>
    <source>
        <strain evidence="8 9">DSM 12260</strain>
    </source>
</reference>
<dbReference type="Gene3D" id="3.40.640.10">
    <property type="entry name" value="Type I PLP-dependent aspartate aminotransferase-like (Major domain)"/>
    <property type="match status" value="1"/>
</dbReference>
<evidence type="ECO:0000256" key="3">
    <source>
        <dbReference type="ARBA" id="ARBA00008981"/>
    </source>
</evidence>
<dbReference type="InterPro" id="IPR015422">
    <property type="entry name" value="PyrdxlP-dep_Trfase_small"/>
</dbReference>
<comment type="catalytic activity">
    <reaction evidence="7">
        <text>(S)-4-amino-5-oxopentanoate = 5-aminolevulinate</text>
        <dbReference type="Rhea" id="RHEA:14265"/>
        <dbReference type="ChEBI" id="CHEBI:57501"/>
        <dbReference type="ChEBI" id="CHEBI:356416"/>
        <dbReference type="EC" id="5.4.3.8"/>
    </reaction>
</comment>
<dbReference type="InterPro" id="IPR005814">
    <property type="entry name" value="Aminotrans_3"/>
</dbReference>
<keyword evidence="4 7" id="KW-0663">Pyridoxal phosphate</keyword>
<comment type="pathway">
    <text evidence="2">Porphyrin-containing compound metabolism; protoporphyrin-IX biosynthesis; 5-aminolevulinate from L-glutamyl-tRNA(Glu): step 2/2.</text>
</comment>
<dbReference type="OrthoDB" id="1906at2"/>
<sequence>MTNREWYERACRSLVGGVNSPVRAWGAVGGTPRFFLRGRGAVLEDAEGREVLDYVCSWGPLILGHACPEVVRAVGEAAGRSTSFGAPCPGEVELAEAVKRRFPSIEKIRFVSSGTEATMTALRLMRGVTGREWIVKFAGNYHGHSDSLLVAAGSGALTFGVPTSPGIPASVAEKTLVLPYNDPEAAEDLFARLGKDIAGVVVEPWAGNMGLVPPAPGFLETLRDLTARHGALLAFDEVITGFRVPEGGVQQRIGLTPDLTCLGKVVGGGMPVGALGGGAELMDRLAPLGPVYQAGTLSGNPVSMACGLATLEVLERPGTYETLEARGRQLEEGLSDAARSAGLPLSVTRLGSVLGLFFSPRVPASLEEVKATRGDLYPAFFHGMMDRGHAFAPSAFEALFVSSAHTEEQIASTVRGAAEVFRTLAPQGPGKEGRS</sequence>
<evidence type="ECO:0000313" key="9">
    <source>
        <dbReference type="Proteomes" id="UP000005096"/>
    </source>
</evidence>
<evidence type="ECO:0000256" key="7">
    <source>
        <dbReference type="HAMAP-Rule" id="MF_00375"/>
    </source>
</evidence>
<dbReference type="InterPro" id="IPR015421">
    <property type="entry name" value="PyrdxlP-dep_Trfase_major"/>
</dbReference>
<comment type="subunit">
    <text evidence="7">Homodimer.</text>
</comment>
<dbReference type="Pfam" id="PF00202">
    <property type="entry name" value="Aminotran_3"/>
    <property type="match status" value="1"/>
</dbReference>
<dbReference type="CDD" id="cd00610">
    <property type="entry name" value="OAT_like"/>
    <property type="match status" value="1"/>
</dbReference>
<keyword evidence="9" id="KW-1185">Reference proteome</keyword>
<evidence type="ECO:0000313" key="8">
    <source>
        <dbReference type="EMBL" id="EFQ22584.1"/>
    </source>
</evidence>
<evidence type="ECO:0000256" key="4">
    <source>
        <dbReference type="ARBA" id="ARBA00022898"/>
    </source>
</evidence>
<comment type="similarity">
    <text evidence="3 7">Belongs to the class-III pyridoxal-phosphate-dependent aminotransferase family. HemL subfamily.</text>
</comment>
<dbReference type="GO" id="GO:0005737">
    <property type="term" value="C:cytoplasm"/>
    <property type="evidence" value="ECO:0007669"/>
    <property type="project" value="UniProtKB-SubCell"/>
</dbReference>
<dbReference type="eggNOG" id="COG0001">
    <property type="taxonomic scope" value="Bacteria"/>
</dbReference>
<dbReference type="HOGENOM" id="CLU_016922_1_5_0"/>
<comment type="cofactor">
    <cofactor evidence="1 7">
        <name>pyridoxal 5'-phosphate</name>
        <dbReference type="ChEBI" id="CHEBI:597326"/>
    </cofactor>
</comment>
<keyword evidence="6 7" id="KW-0627">Porphyrin biosynthesis</keyword>
<dbReference type="PANTHER" id="PTHR43713:SF3">
    <property type="entry name" value="GLUTAMATE-1-SEMIALDEHYDE 2,1-AMINOMUTASE 1, CHLOROPLASTIC-RELATED"/>
    <property type="match status" value="1"/>
</dbReference>
<accession>E3CWS9</accession>
<keyword evidence="7" id="KW-0963">Cytoplasm</keyword>
<dbReference type="PaxDb" id="584708-Apau_0147"/>
<evidence type="ECO:0000256" key="1">
    <source>
        <dbReference type="ARBA" id="ARBA00001933"/>
    </source>
</evidence>
<dbReference type="SUPFAM" id="SSF53383">
    <property type="entry name" value="PLP-dependent transferases"/>
    <property type="match status" value="1"/>
</dbReference>
<dbReference type="FunFam" id="3.40.640.10:FF:000021">
    <property type="entry name" value="Glutamate-1-semialdehyde 2,1-aminomutase"/>
    <property type="match status" value="1"/>
</dbReference>
<dbReference type="NCBIfam" id="NF000818">
    <property type="entry name" value="PRK00062.1"/>
    <property type="match status" value="1"/>
</dbReference>
<dbReference type="STRING" id="584708.Apau_0147"/>
<dbReference type="EC" id="5.4.3.8" evidence="7"/>
<name>E3CWS9_9BACT</name>
<dbReference type="RefSeq" id="WP_006299728.1">
    <property type="nucleotide sequence ID" value="NZ_CM001022.1"/>
</dbReference>
<keyword evidence="5 7" id="KW-0413">Isomerase</keyword>
<evidence type="ECO:0000256" key="6">
    <source>
        <dbReference type="ARBA" id="ARBA00023244"/>
    </source>
</evidence>
<dbReference type="EMBL" id="CM001022">
    <property type="protein sequence ID" value="EFQ22584.1"/>
    <property type="molecule type" value="Genomic_DNA"/>
</dbReference>
<evidence type="ECO:0000256" key="5">
    <source>
        <dbReference type="ARBA" id="ARBA00023235"/>
    </source>
</evidence>
<protein>
    <recommendedName>
        <fullName evidence="7">Glutamate-1-semialdehyde 2,1-aminomutase</fullName>
        <shortName evidence="7">GSA</shortName>
        <ecNumber evidence="7">5.4.3.8</ecNumber>
    </recommendedName>
    <alternativeName>
        <fullName evidence="7">Glutamate-1-semialdehyde aminotransferase</fullName>
        <shortName evidence="7">GSA-AT</shortName>
    </alternativeName>
</protein>
<dbReference type="GO" id="GO:0008483">
    <property type="term" value="F:transaminase activity"/>
    <property type="evidence" value="ECO:0007669"/>
    <property type="project" value="InterPro"/>
</dbReference>
<dbReference type="HAMAP" id="MF_00375">
    <property type="entry name" value="HemL_aminotrans_3"/>
    <property type="match status" value="1"/>
</dbReference>
<proteinExistence type="inferred from homology"/>
<dbReference type="NCBIfam" id="TIGR00713">
    <property type="entry name" value="hemL"/>
    <property type="match status" value="1"/>
</dbReference>
<dbReference type="InterPro" id="IPR004639">
    <property type="entry name" value="4pyrrol_synth_GluAld_NH2Trfase"/>
</dbReference>